<comment type="subcellular location">
    <subcellularLocation>
        <location evidence="1 6">Cytoplasm</location>
        <location evidence="1 6">Cytosol</location>
    </subcellularLocation>
</comment>
<sequence>MNPYLNQYKNNQISSASPEQIMIMLYDGAIRFLTQAMQGIEDGNIELKNHGIQKAMAIVMEFRNTLDHNIGGKIAADLDSLYDYMIREMIQANINLDRSKLEAVHTMLSDLRDTWKEAIVIARSESQAKAVANAGYQPLKASM</sequence>
<reference evidence="8" key="1">
    <citation type="submission" date="2005-10" db="EMBL/GenBank/DDBJ databases">
        <title>Complete sequence of Pelobacter carbinolicus DSM 2380.</title>
        <authorList>
            <person name="Copeland A."/>
            <person name="Lucas S."/>
            <person name="Lapidus A."/>
            <person name="Barry K."/>
            <person name="Detter J.C."/>
            <person name="Glavina T."/>
            <person name="Hammon N."/>
            <person name="Israni S."/>
            <person name="Pitluck S."/>
            <person name="Chertkov O."/>
            <person name="Schmutz J."/>
            <person name="Larimer F."/>
            <person name="Land M."/>
            <person name="Kyrpides N."/>
            <person name="Ivanova N."/>
            <person name="Richardson P."/>
        </authorList>
    </citation>
    <scope>NUCLEOTIDE SEQUENCE [LARGE SCALE GENOMIC DNA]</scope>
    <source>
        <strain evidence="8">DSM 2380 / NBRC 103641 / GraBd1</strain>
    </source>
</reference>
<keyword evidence="7" id="KW-0966">Cell projection</keyword>
<organism evidence="7 8">
    <name type="scientific">Syntrophotalea carbinolica (strain DSM 2380 / NBRC 103641 / GraBd1)</name>
    <name type="common">Pelobacter carbinolicus</name>
    <dbReference type="NCBI Taxonomy" id="338963"/>
    <lineage>
        <taxon>Bacteria</taxon>
        <taxon>Pseudomonadati</taxon>
        <taxon>Thermodesulfobacteriota</taxon>
        <taxon>Desulfuromonadia</taxon>
        <taxon>Desulfuromonadales</taxon>
        <taxon>Syntrophotaleaceae</taxon>
        <taxon>Syntrophotalea</taxon>
    </lineage>
</organism>
<evidence type="ECO:0000313" key="7">
    <source>
        <dbReference type="EMBL" id="ABA88360.1"/>
    </source>
</evidence>
<proteinExistence type="inferred from homology"/>
<dbReference type="Gene3D" id="1.20.120.340">
    <property type="entry name" value="Flagellar protein FliS"/>
    <property type="match status" value="1"/>
</dbReference>
<evidence type="ECO:0000256" key="3">
    <source>
        <dbReference type="ARBA" id="ARBA00022490"/>
    </source>
</evidence>
<evidence type="ECO:0000256" key="5">
    <source>
        <dbReference type="ARBA" id="ARBA00023186"/>
    </source>
</evidence>
<dbReference type="PANTHER" id="PTHR34773:SF1">
    <property type="entry name" value="FLAGELLAR SECRETION CHAPERONE FLIS"/>
    <property type="match status" value="1"/>
</dbReference>
<evidence type="ECO:0000256" key="4">
    <source>
        <dbReference type="ARBA" id="ARBA00022795"/>
    </source>
</evidence>
<dbReference type="OrthoDB" id="5343669at2"/>
<dbReference type="EMBL" id="CP000142">
    <property type="protein sequence ID" value="ABA88360.1"/>
    <property type="molecule type" value="Genomic_DNA"/>
</dbReference>
<keyword evidence="7" id="KW-0282">Flagellum</keyword>
<dbReference type="GO" id="GO:0044780">
    <property type="term" value="P:bacterial-type flagellum assembly"/>
    <property type="evidence" value="ECO:0007669"/>
    <property type="project" value="InterPro"/>
</dbReference>
<dbReference type="CDD" id="cd16098">
    <property type="entry name" value="FliS"/>
    <property type="match status" value="1"/>
</dbReference>
<evidence type="ECO:0000256" key="6">
    <source>
        <dbReference type="PIRNR" id="PIRNR039090"/>
    </source>
</evidence>
<dbReference type="GO" id="GO:0071973">
    <property type="term" value="P:bacterial-type flagellum-dependent cell motility"/>
    <property type="evidence" value="ECO:0007669"/>
    <property type="project" value="TreeGrafter"/>
</dbReference>
<dbReference type="STRING" id="338963.Pcar_1111"/>
<dbReference type="SUPFAM" id="SSF101116">
    <property type="entry name" value="Flagellar export chaperone FliS"/>
    <property type="match status" value="1"/>
</dbReference>
<dbReference type="PANTHER" id="PTHR34773">
    <property type="entry name" value="FLAGELLAR SECRETION CHAPERONE FLIS"/>
    <property type="match status" value="1"/>
</dbReference>
<evidence type="ECO:0000256" key="1">
    <source>
        <dbReference type="ARBA" id="ARBA00004514"/>
    </source>
</evidence>
<keyword evidence="3 6" id="KW-0963">Cytoplasm</keyword>
<evidence type="ECO:0000256" key="2">
    <source>
        <dbReference type="ARBA" id="ARBA00008787"/>
    </source>
</evidence>
<dbReference type="Proteomes" id="UP000002534">
    <property type="component" value="Chromosome"/>
</dbReference>
<keyword evidence="7" id="KW-0969">Cilium</keyword>
<name>Q3A5J7_SYNC1</name>
<reference evidence="7 8" key="2">
    <citation type="journal article" date="2012" name="BMC Genomics">
        <title>The genome of Pelobacter carbinolicus reveals surprising metabolic capabilities and physiological features.</title>
        <authorList>
            <person name="Aklujkar M."/>
            <person name="Haveman S.A."/>
            <person name="Didonato R.Jr."/>
            <person name="Chertkov O."/>
            <person name="Han C.S."/>
            <person name="Land M.L."/>
            <person name="Brown P."/>
            <person name="Lovley D.R."/>
        </authorList>
    </citation>
    <scope>NUCLEOTIDE SEQUENCE [LARGE SCALE GENOMIC DNA]</scope>
    <source>
        <strain evidence="8">DSM 2380 / NBRC 103641 / GraBd1</strain>
    </source>
</reference>
<dbReference type="InterPro" id="IPR036584">
    <property type="entry name" value="FliS_sf"/>
</dbReference>
<dbReference type="eggNOG" id="COG1516">
    <property type="taxonomic scope" value="Bacteria"/>
</dbReference>
<evidence type="ECO:0000313" key="8">
    <source>
        <dbReference type="Proteomes" id="UP000002534"/>
    </source>
</evidence>
<keyword evidence="8" id="KW-1185">Reference proteome</keyword>
<dbReference type="Pfam" id="PF02561">
    <property type="entry name" value="FliS"/>
    <property type="match status" value="1"/>
</dbReference>
<dbReference type="HOGENOM" id="CLU_080373_4_2_7"/>
<dbReference type="NCBIfam" id="TIGR00208">
    <property type="entry name" value="fliS"/>
    <property type="match status" value="1"/>
</dbReference>
<dbReference type="InterPro" id="IPR003713">
    <property type="entry name" value="FliS"/>
</dbReference>
<gene>
    <name evidence="7" type="primary">fliS</name>
    <name evidence="7" type="ordered locus">Pcar_1111</name>
</gene>
<comment type="similarity">
    <text evidence="2 6">Belongs to the FliS family.</text>
</comment>
<dbReference type="RefSeq" id="WP_011340829.1">
    <property type="nucleotide sequence ID" value="NC_007498.2"/>
</dbReference>
<protein>
    <recommendedName>
        <fullName evidence="6">Flagellar secretion chaperone FliS</fullName>
    </recommendedName>
</protein>
<dbReference type="PIRSF" id="PIRSF039090">
    <property type="entry name" value="Flis"/>
    <property type="match status" value="1"/>
</dbReference>
<keyword evidence="4 6" id="KW-1005">Bacterial flagellum biogenesis</keyword>
<dbReference type="KEGG" id="pca:Pcar_1111"/>
<accession>Q3A5J7</accession>
<dbReference type="GO" id="GO:0005829">
    <property type="term" value="C:cytosol"/>
    <property type="evidence" value="ECO:0007669"/>
    <property type="project" value="UniProtKB-SubCell"/>
</dbReference>
<keyword evidence="5" id="KW-0143">Chaperone</keyword>
<dbReference type="AlphaFoldDB" id="Q3A5J7"/>